<protein>
    <submittedName>
        <fullName evidence="2">Uncharacterized protein</fullName>
    </submittedName>
</protein>
<feature type="region of interest" description="Disordered" evidence="1">
    <location>
        <begin position="162"/>
        <end position="183"/>
    </location>
</feature>
<dbReference type="AlphaFoldDB" id="A0A1Y2APH2"/>
<evidence type="ECO:0000256" key="1">
    <source>
        <dbReference type="SAM" id="MobiDB-lite"/>
    </source>
</evidence>
<name>A0A1Y2APH2_9TREE</name>
<sequence>MQLHETHALALEEIRGSSREPTPSSREASMEDHEDPTFASGSSDADREDFPPPGISTEAFTRTESTHEASWRDWGPPFIKAVNDLFDLESTRTSWLRATVDLSLSSIKERAQTMFNEQLQAKFDSFKPQYTLGEVALTLVEMQKMRPVPYLATLIEGMKDEYKREKRQERPEEEEGVEGEEDRNDSQTYYRRWAIEWAGWTEVVGSTRGIRLSVESALDTLETLDNEGKIDRDDLFQQKPEGWSYGTVKSEYNSFLDSRVHSEMSETERIKEEVRLAVIYLEQMSTSRVAETQLDTSEQLFTDFPETSDGQDTGAPTEPTVSLDIENTKHFDGV</sequence>
<gene>
    <name evidence="2" type="ORF">BCR39DRAFT_590577</name>
</gene>
<organism evidence="2 3">
    <name type="scientific">Naematelia encephala</name>
    <dbReference type="NCBI Taxonomy" id="71784"/>
    <lineage>
        <taxon>Eukaryota</taxon>
        <taxon>Fungi</taxon>
        <taxon>Dikarya</taxon>
        <taxon>Basidiomycota</taxon>
        <taxon>Agaricomycotina</taxon>
        <taxon>Tremellomycetes</taxon>
        <taxon>Tremellales</taxon>
        <taxon>Naemateliaceae</taxon>
        <taxon>Naematelia</taxon>
    </lineage>
</organism>
<feature type="compositionally biased region" description="Acidic residues" evidence="1">
    <location>
        <begin position="171"/>
        <end position="183"/>
    </location>
</feature>
<proteinExistence type="predicted"/>
<evidence type="ECO:0000313" key="2">
    <source>
        <dbReference type="EMBL" id="ORY24463.1"/>
    </source>
</evidence>
<comment type="caution">
    <text evidence="2">The sequence shown here is derived from an EMBL/GenBank/DDBJ whole genome shotgun (WGS) entry which is preliminary data.</text>
</comment>
<dbReference type="InParanoid" id="A0A1Y2APH2"/>
<reference evidence="2 3" key="1">
    <citation type="submission" date="2016-07" db="EMBL/GenBank/DDBJ databases">
        <title>Pervasive Adenine N6-methylation of Active Genes in Fungi.</title>
        <authorList>
            <consortium name="DOE Joint Genome Institute"/>
            <person name="Mondo S.J."/>
            <person name="Dannebaum R.O."/>
            <person name="Kuo R.C."/>
            <person name="Labutti K."/>
            <person name="Haridas S."/>
            <person name="Kuo A."/>
            <person name="Salamov A."/>
            <person name="Ahrendt S.R."/>
            <person name="Lipzen A."/>
            <person name="Sullivan W."/>
            <person name="Andreopoulos W.B."/>
            <person name="Clum A."/>
            <person name="Lindquist E."/>
            <person name="Daum C."/>
            <person name="Ramamoorthy G.K."/>
            <person name="Gryganskyi A."/>
            <person name="Culley D."/>
            <person name="Magnuson J.K."/>
            <person name="James T.Y."/>
            <person name="O'Malley M.A."/>
            <person name="Stajich J.E."/>
            <person name="Spatafora J.W."/>
            <person name="Visel A."/>
            <person name="Grigoriev I.V."/>
        </authorList>
    </citation>
    <scope>NUCLEOTIDE SEQUENCE [LARGE SCALE GENOMIC DNA]</scope>
    <source>
        <strain evidence="2 3">68-887.2</strain>
    </source>
</reference>
<feature type="region of interest" description="Disordered" evidence="1">
    <location>
        <begin position="1"/>
        <end position="68"/>
    </location>
</feature>
<dbReference type="Proteomes" id="UP000193986">
    <property type="component" value="Unassembled WGS sequence"/>
</dbReference>
<evidence type="ECO:0000313" key="3">
    <source>
        <dbReference type="Proteomes" id="UP000193986"/>
    </source>
</evidence>
<feature type="compositionally biased region" description="Basic and acidic residues" evidence="1">
    <location>
        <begin position="1"/>
        <end position="18"/>
    </location>
</feature>
<keyword evidence="3" id="KW-1185">Reference proteome</keyword>
<dbReference type="EMBL" id="MCFC01000067">
    <property type="protein sequence ID" value="ORY24463.1"/>
    <property type="molecule type" value="Genomic_DNA"/>
</dbReference>
<accession>A0A1Y2APH2</accession>